<dbReference type="EMBL" id="JAMOIL010000029">
    <property type="protein sequence ID" value="MCM0622147.1"/>
    <property type="molecule type" value="Genomic_DNA"/>
</dbReference>
<comment type="similarity">
    <text evidence="2 6">Belongs to the 4-toluene sulfonate uptake permease (TSUP) (TC 2.A.102) family.</text>
</comment>
<dbReference type="RefSeq" id="WP_250828420.1">
    <property type="nucleotide sequence ID" value="NZ_JAMOIL010000029.1"/>
</dbReference>
<proteinExistence type="inferred from homology"/>
<feature type="transmembrane region" description="Helical" evidence="6">
    <location>
        <begin position="225"/>
        <end position="245"/>
    </location>
</feature>
<protein>
    <recommendedName>
        <fullName evidence="6">Probable membrane transporter protein</fullName>
    </recommendedName>
</protein>
<reference evidence="7" key="1">
    <citation type="submission" date="2022-05" db="EMBL/GenBank/DDBJ databases">
        <authorList>
            <person name="Tuo L."/>
        </authorList>
    </citation>
    <scope>NUCLEOTIDE SEQUENCE</scope>
    <source>
        <strain evidence="7">BSK12Z-4</strain>
    </source>
</reference>
<dbReference type="GO" id="GO:0005886">
    <property type="term" value="C:plasma membrane"/>
    <property type="evidence" value="ECO:0007669"/>
    <property type="project" value="UniProtKB-SubCell"/>
</dbReference>
<gene>
    <name evidence="7" type="ORF">M8330_17790</name>
</gene>
<sequence>MDVLVLVVLGLAIGLVLGGLGGGGGVLTVPALVLVVGQSAVQATASSLVVVGVAALAGAVGHARAGRVRWGTALLLGAAGIPTAWLGAYLSHSVPETFLLLAFSVLMVVAAGAMVRGCPSCIEIDPEDAPRPSLPRFRRGARATRIAEDVIDTPVPLRVGEGAEAAEAGQVATVTRPAVEATPSRGLLAALLVGLGVGLLTGFLGVGGGFVVVPALVIVMRLPMSVAVGTSLVVVALNSGTSLLARLGGLDVDWGVVGPFAATAVVGVLLGRRVADRLPAARLRHGFAGLLVLVAGATAVSTLV</sequence>
<feature type="transmembrane region" description="Helical" evidence="6">
    <location>
        <begin position="73"/>
        <end position="91"/>
    </location>
</feature>
<dbReference type="Proteomes" id="UP001139485">
    <property type="component" value="Unassembled WGS sequence"/>
</dbReference>
<keyword evidence="4 6" id="KW-1133">Transmembrane helix</keyword>
<organism evidence="7 8">
    <name type="scientific">Nocardioides bruguierae</name>
    <dbReference type="NCBI Taxonomy" id="2945102"/>
    <lineage>
        <taxon>Bacteria</taxon>
        <taxon>Bacillati</taxon>
        <taxon>Actinomycetota</taxon>
        <taxon>Actinomycetes</taxon>
        <taxon>Propionibacteriales</taxon>
        <taxon>Nocardioidaceae</taxon>
        <taxon>Nocardioides</taxon>
    </lineage>
</organism>
<dbReference type="Pfam" id="PF01925">
    <property type="entry name" value="TauE"/>
    <property type="match status" value="1"/>
</dbReference>
<dbReference type="InterPro" id="IPR051598">
    <property type="entry name" value="TSUP/Inactive_protease-like"/>
</dbReference>
<feature type="transmembrane region" description="Helical" evidence="6">
    <location>
        <begin position="42"/>
        <end position="61"/>
    </location>
</feature>
<evidence type="ECO:0000256" key="3">
    <source>
        <dbReference type="ARBA" id="ARBA00022692"/>
    </source>
</evidence>
<feature type="transmembrane region" description="Helical" evidence="6">
    <location>
        <begin position="283"/>
        <end position="303"/>
    </location>
</feature>
<keyword evidence="8" id="KW-1185">Reference proteome</keyword>
<dbReference type="PANTHER" id="PTHR43701:SF2">
    <property type="entry name" value="MEMBRANE TRANSPORTER PROTEIN YJNA-RELATED"/>
    <property type="match status" value="1"/>
</dbReference>
<name>A0A9X2IG96_9ACTN</name>
<evidence type="ECO:0000256" key="5">
    <source>
        <dbReference type="ARBA" id="ARBA00023136"/>
    </source>
</evidence>
<comment type="caution">
    <text evidence="7">The sequence shown here is derived from an EMBL/GenBank/DDBJ whole genome shotgun (WGS) entry which is preliminary data.</text>
</comment>
<feature type="transmembrane region" description="Helical" evidence="6">
    <location>
        <begin position="252"/>
        <end position="271"/>
    </location>
</feature>
<evidence type="ECO:0000313" key="7">
    <source>
        <dbReference type="EMBL" id="MCM0622147.1"/>
    </source>
</evidence>
<evidence type="ECO:0000313" key="8">
    <source>
        <dbReference type="Proteomes" id="UP001139485"/>
    </source>
</evidence>
<dbReference type="AlphaFoldDB" id="A0A9X2IG96"/>
<dbReference type="InterPro" id="IPR002781">
    <property type="entry name" value="TM_pro_TauE-like"/>
</dbReference>
<accession>A0A9X2IG96</accession>
<evidence type="ECO:0000256" key="6">
    <source>
        <dbReference type="RuleBase" id="RU363041"/>
    </source>
</evidence>
<keyword evidence="6" id="KW-1003">Cell membrane</keyword>
<evidence type="ECO:0000256" key="2">
    <source>
        <dbReference type="ARBA" id="ARBA00009142"/>
    </source>
</evidence>
<keyword evidence="3 6" id="KW-0812">Transmembrane</keyword>
<dbReference type="PANTHER" id="PTHR43701">
    <property type="entry name" value="MEMBRANE TRANSPORTER PROTEIN MJ0441-RELATED"/>
    <property type="match status" value="1"/>
</dbReference>
<evidence type="ECO:0000256" key="1">
    <source>
        <dbReference type="ARBA" id="ARBA00004141"/>
    </source>
</evidence>
<comment type="subcellular location">
    <subcellularLocation>
        <location evidence="6">Cell membrane</location>
        <topology evidence="6">Multi-pass membrane protein</topology>
    </subcellularLocation>
    <subcellularLocation>
        <location evidence="1">Membrane</location>
        <topology evidence="1">Multi-pass membrane protein</topology>
    </subcellularLocation>
</comment>
<keyword evidence="5 6" id="KW-0472">Membrane</keyword>
<feature type="transmembrane region" description="Helical" evidence="6">
    <location>
        <begin position="186"/>
        <end position="219"/>
    </location>
</feature>
<evidence type="ECO:0000256" key="4">
    <source>
        <dbReference type="ARBA" id="ARBA00022989"/>
    </source>
</evidence>